<organism evidence="1">
    <name type="scientific">marine sediment metagenome</name>
    <dbReference type="NCBI Taxonomy" id="412755"/>
    <lineage>
        <taxon>unclassified sequences</taxon>
        <taxon>metagenomes</taxon>
        <taxon>ecological metagenomes</taxon>
    </lineage>
</organism>
<dbReference type="AlphaFoldDB" id="A0A0F9N0F9"/>
<dbReference type="EMBL" id="LAZR01003971">
    <property type="protein sequence ID" value="KKN13005.1"/>
    <property type="molecule type" value="Genomic_DNA"/>
</dbReference>
<protein>
    <submittedName>
        <fullName evidence="1">Uncharacterized protein</fullName>
    </submittedName>
</protein>
<gene>
    <name evidence="1" type="ORF">LCGC14_1010880</name>
</gene>
<sequence length="91" mass="10121">MVESLLRIEIIVCVICFHKAIRSVFYILLDAHGLLFTCRPGTKIADVLKMVDVPVCQADLLFDIIEGAVCLWVFPGVNEIDDVVGKLFDAL</sequence>
<accession>A0A0F9N0F9</accession>
<proteinExistence type="predicted"/>
<evidence type="ECO:0000313" key="1">
    <source>
        <dbReference type="EMBL" id="KKN13005.1"/>
    </source>
</evidence>
<comment type="caution">
    <text evidence="1">The sequence shown here is derived from an EMBL/GenBank/DDBJ whole genome shotgun (WGS) entry which is preliminary data.</text>
</comment>
<name>A0A0F9N0F9_9ZZZZ</name>
<reference evidence="1" key="1">
    <citation type="journal article" date="2015" name="Nature">
        <title>Complex archaea that bridge the gap between prokaryotes and eukaryotes.</title>
        <authorList>
            <person name="Spang A."/>
            <person name="Saw J.H."/>
            <person name="Jorgensen S.L."/>
            <person name="Zaremba-Niedzwiedzka K."/>
            <person name="Martijn J."/>
            <person name="Lind A.E."/>
            <person name="van Eijk R."/>
            <person name="Schleper C."/>
            <person name="Guy L."/>
            <person name="Ettema T.J."/>
        </authorList>
    </citation>
    <scope>NUCLEOTIDE SEQUENCE</scope>
</reference>